<dbReference type="Proteomes" id="UP000029482">
    <property type="component" value="Chromosome"/>
</dbReference>
<feature type="compositionally biased region" description="Basic and acidic residues" evidence="1">
    <location>
        <begin position="262"/>
        <end position="277"/>
    </location>
</feature>
<keyword evidence="3" id="KW-1185">Reference proteome</keyword>
<accession>A0A089X2V0</accession>
<dbReference type="HOGENOM" id="CLU_083023_0_0_11"/>
<dbReference type="eggNOG" id="ENOG50332TS">
    <property type="taxonomic scope" value="Bacteria"/>
</dbReference>
<evidence type="ECO:0000256" key="1">
    <source>
        <dbReference type="SAM" id="MobiDB-lite"/>
    </source>
</evidence>
<dbReference type="EMBL" id="CP009438">
    <property type="protein sequence ID" value="AIR96106.1"/>
    <property type="molecule type" value="Genomic_DNA"/>
</dbReference>
<evidence type="ECO:0000313" key="3">
    <source>
        <dbReference type="Proteomes" id="UP000029482"/>
    </source>
</evidence>
<sequence length="292" mass="32076">MRPWRSPETRLKVAASASHVEVAIAPSTWPPVQVLAETGAGRLRCQPHTSGLTPVRVGWCGLSRCRWRRSRACVRVCGAPARIAPAMLSVMDPEPRTDLARHYDPGVWLARFAGRMLVVCPRCGGRALVIPRAGLPAPRYFSELLFQPRRLVCGGCGAVAEWEPEAQGAGLVGAVLGGSEDPFFQRPLWLQTRCAGHILWAYNEEHVDELSAYVGARLRERGGARPTMSMFARLPARMKVSDNRAEVLAGLETLRALVERTAPADRSDAAHGHGDRPRAHRSMYFRGGPYES</sequence>
<dbReference type="STRING" id="1907.SGLAU_00390"/>
<organism evidence="2 3">
    <name type="scientific">Streptomyces glaucescens</name>
    <dbReference type="NCBI Taxonomy" id="1907"/>
    <lineage>
        <taxon>Bacteria</taxon>
        <taxon>Bacillati</taxon>
        <taxon>Actinomycetota</taxon>
        <taxon>Actinomycetes</taxon>
        <taxon>Kitasatosporales</taxon>
        <taxon>Streptomycetaceae</taxon>
        <taxon>Streptomyces</taxon>
    </lineage>
</organism>
<proteinExistence type="predicted"/>
<dbReference type="AlphaFoldDB" id="A0A089X2V0"/>
<protein>
    <submittedName>
        <fullName evidence="2">Uncharacterized protein</fullName>
    </submittedName>
</protein>
<evidence type="ECO:0000313" key="2">
    <source>
        <dbReference type="EMBL" id="AIR96106.1"/>
    </source>
</evidence>
<dbReference type="KEGG" id="sgu:SGLAU_00390"/>
<feature type="region of interest" description="Disordered" evidence="1">
    <location>
        <begin position="262"/>
        <end position="292"/>
    </location>
</feature>
<reference evidence="3" key="1">
    <citation type="journal article" date="2015" name="J. Biotechnol.">
        <title>Complete genome sequence of the actinobacterium Streptomyces glaucescens GLA.O (DSM 40922) consisting of a linear chromosome and one linear plasmid.</title>
        <authorList>
            <person name="Ortseifen V."/>
            <person name="Winkler A."/>
            <person name="Albersmeier A."/>
            <person name="Wendler S."/>
            <person name="Puhler A."/>
            <person name="Kalinowski J."/>
            <person name="Ruckert C."/>
        </authorList>
    </citation>
    <scope>NUCLEOTIDE SEQUENCE [LARGE SCALE GENOMIC DNA]</scope>
    <source>
        <strain evidence="3">DSM 40922 / GLA O</strain>
    </source>
</reference>
<gene>
    <name evidence="2" type="ORF">SGLAU_00390</name>
</gene>
<name>A0A089X2V0_STRGA</name>